<dbReference type="Proteomes" id="UP000030746">
    <property type="component" value="Unassembled WGS sequence"/>
</dbReference>
<dbReference type="AlphaFoldDB" id="V3ZZW2"/>
<dbReference type="EMBL" id="KB203049">
    <property type="protein sequence ID" value="ESO86541.1"/>
    <property type="molecule type" value="Genomic_DNA"/>
</dbReference>
<dbReference type="GeneID" id="20240520"/>
<sequence length="170" mass="20401">MPASLNGFSLYFDDTLSSIKHLAMDLIHDTRHFHSLYLRHRFVDSIYLRYLRSQETIHVLKIDERSNSTNIKDELITDYTFLYKYCHLMEIVVNDITEKRLRLRRHKMMQNIYKLLGLFEEAIYPDTLPIISTTNIIFPPSRIGFDVIKRDVMFLDEIKDFFIVISNRYD</sequence>
<keyword evidence="2" id="KW-1185">Reference proteome</keyword>
<protein>
    <submittedName>
        <fullName evidence="1">Uncharacterized protein</fullName>
    </submittedName>
</protein>
<accession>V3ZZW2</accession>
<reference evidence="1 2" key="1">
    <citation type="journal article" date="2013" name="Nature">
        <title>Insights into bilaterian evolution from three spiralian genomes.</title>
        <authorList>
            <person name="Simakov O."/>
            <person name="Marletaz F."/>
            <person name="Cho S.J."/>
            <person name="Edsinger-Gonzales E."/>
            <person name="Havlak P."/>
            <person name="Hellsten U."/>
            <person name="Kuo D.H."/>
            <person name="Larsson T."/>
            <person name="Lv J."/>
            <person name="Arendt D."/>
            <person name="Savage R."/>
            <person name="Osoegawa K."/>
            <person name="de Jong P."/>
            <person name="Grimwood J."/>
            <person name="Chapman J.A."/>
            <person name="Shapiro H."/>
            <person name="Aerts A."/>
            <person name="Otillar R.P."/>
            <person name="Terry A.Y."/>
            <person name="Boore J.L."/>
            <person name="Grigoriev I.V."/>
            <person name="Lindberg D.R."/>
            <person name="Seaver E.C."/>
            <person name="Weisblat D.A."/>
            <person name="Putnam N.H."/>
            <person name="Rokhsar D.S."/>
        </authorList>
    </citation>
    <scope>NUCLEOTIDE SEQUENCE [LARGE SCALE GENOMIC DNA]</scope>
</reference>
<name>V3ZZW2_LOTGI</name>
<dbReference type="CTD" id="20240520"/>
<dbReference type="KEGG" id="lgi:LOTGIDRAFT_167064"/>
<evidence type="ECO:0000313" key="2">
    <source>
        <dbReference type="Proteomes" id="UP000030746"/>
    </source>
</evidence>
<proteinExistence type="predicted"/>
<dbReference type="RefSeq" id="XP_009062777.1">
    <property type="nucleotide sequence ID" value="XM_009064529.1"/>
</dbReference>
<evidence type="ECO:0000313" key="1">
    <source>
        <dbReference type="EMBL" id="ESO86541.1"/>
    </source>
</evidence>
<organism evidence="1 2">
    <name type="scientific">Lottia gigantea</name>
    <name type="common">Giant owl limpet</name>
    <dbReference type="NCBI Taxonomy" id="225164"/>
    <lineage>
        <taxon>Eukaryota</taxon>
        <taxon>Metazoa</taxon>
        <taxon>Spiralia</taxon>
        <taxon>Lophotrochozoa</taxon>
        <taxon>Mollusca</taxon>
        <taxon>Gastropoda</taxon>
        <taxon>Patellogastropoda</taxon>
        <taxon>Lottioidea</taxon>
        <taxon>Lottiidae</taxon>
        <taxon>Lottia</taxon>
    </lineage>
</organism>
<dbReference type="HOGENOM" id="CLU_1572417_0_0_1"/>
<gene>
    <name evidence="1" type="ORF">LOTGIDRAFT_167064</name>
</gene>